<dbReference type="EMBL" id="JUIW01000002">
    <property type="protein sequence ID" value="RYJ45065.1"/>
    <property type="molecule type" value="Genomic_DNA"/>
</dbReference>
<dbReference type="GO" id="GO:0030322">
    <property type="term" value="P:stabilization of membrane potential"/>
    <property type="evidence" value="ECO:0007669"/>
    <property type="project" value="TreeGrafter"/>
</dbReference>
<dbReference type="PANTHER" id="PTHR11003">
    <property type="entry name" value="POTASSIUM CHANNEL, SUBFAMILY K"/>
    <property type="match status" value="1"/>
</dbReference>
<evidence type="ECO:0000256" key="2">
    <source>
        <dbReference type="ARBA" id="ARBA00022448"/>
    </source>
</evidence>
<dbReference type="InterPro" id="IPR003938">
    <property type="entry name" value="K_chnl_volt-dep_EAG/ELK/ERG"/>
</dbReference>
<accession>A0A444WGY7</accession>
<evidence type="ECO:0000313" key="10">
    <source>
        <dbReference type="EMBL" id="RYJ45065.1"/>
    </source>
</evidence>
<keyword evidence="11" id="KW-1185">Reference proteome</keyword>
<dbReference type="RefSeq" id="WP_129749867.1">
    <property type="nucleotide sequence ID" value="NZ_JUIW01000002.1"/>
</dbReference>
<organism evidence="10 11">
    <name type="scientific">Flavobacterium beibuense</name>
    <dbReference type="NCBI Taxonomy" id="657326"/>
    <lineage>
        <taxon>Bacteria</taxon>
        <taxon>Pseudomonadati</taxon>
        <taxon>Bacteroidota</taxon>
        <taxon>Flavobacteriia</taxon>
        <taxon>Flavobacteriales</taxon>
        <taxon>Flavobacteriaceae</taxon>
        <taxon>Flavobacterium</taxon>
    </lineage>
</organism>
<evidence type="ECO:0000256" key="4">
    <source>
        <dbReference type="ARBA" id="ARBA00022989"/>
    </source>
</evidence>
<gene>
    <name evidence="10" type="ORF">NU09_0699</name>
</gene>
<protein>
    <submittedName>
        <fullName evidence="10">Potassium channel protein</fullName>
    </submittedName>
</protein>
<dbReference type="PANTHER" id="PTHR11003:SF291">
    <property type="entry name" value="IP11374P"/>
    <property type="match status" value="1"/>
</dbReference>
<comment type="subcellular location">
    <subcellularLocation>
        <location evidence="1">Membrane</location>
        <topology evidence="1">Multi-pass membrane protein</topology>
    </subcellularLocation>
</comment>
<evidence type="ECO:0000256" key="7">
    <source>
        <dbReference type="ARBA" id="ARBA00023303"/>
    </source>
</evidence>
<evidence type="ECO:0000256" key="3">
    <source>
        <dbReference type="ARBA" id="ARBA00022692"/>
    </source>
</evidence>
<proteinExistence type="predicted"/>
<dbReference type="Proteomes" id="UP000289775">
    <property type="component" value="Unassembled WGS sequence"/>
</dbReference>
<evidence type="ECO:0000256" key="1">
    <source>
        <dbReference type="ARBA" id="ARBA00004141"/>
    </source>
</evidence>
<comment type="caution">
    <text evidence="10">The sequence shown here is derived from an EMBL/GenBank/DDBJ whole genome shotgun (WGS) entry which is preliminary data.</text>
</comment>
<keyword evidence="2" id="KW-0813">Transport</keyword>
<dbReference type="Pfam" id="PF07885">
    <property type="entry name" value="Ion_trans_2"/>
    <property type="match status" value="1"/>
</dbReference>
<keyword evidence="4 8" id="KW-1133">Transmembrane helix</keyword>
<dbReference type="GO" id="GO:0022841">
    <property type="term" value="F:potassium ion leak channel activity"/>
    <property type="evidence" value="ECO:0007669"/>
    <property type="project" value="TreeGrafter"/>
</dbReference>
<dbReference type="Gene3D" id="1.10.287.70">
    <property type="match status" value="1"/>
</dbReference>
<evidence type="ECO:0000259" key="9">
    <source>
        <dbReference type="Pfam" id="PF07885"/>
    </source>
</evidence>
<name>A0A444WGY7_9FLAO</name>
<dbReference type="AlphaFoldDB" id="A0A444WGY7"/>
<evidence type="ECO:0000256" key="5">
    <source>
        <dbReference type="ARBA" id="ARBA00023065"/>
    </source>
</evidence>
<evidence type="ECO:0000313" key="11">
    <source>
        <dbReference type="Proteomes" id="UP000289775"/>
    </source>
</evidence>
<dbReference type="SUPFAM" id="SSF81324">
    <property type="entry name" value="Voltage-gated potassium channels"/>
    <property type="match status" value="1"/>
</dbReference>
<sequence length="105" mass="12286">MFFFHTIFSFLKNREYRDLLYTTAIILIIGTVSYHYIEGWGIIDSLYFSVVTLTTIGFGDFSPQTDLGKIFTIIYIILGIGIILQFINTVQNHYSESRNKRHKKH</sequence>
<feature type="domain" description="Potassium channel" evidence="9">
    <location>
        <begin position="23"/>
        <end position="92"/>
    </location>
</feature>
<dbReference type="GO" id="GO:0015271">
    <property type="term" value="F:outward rectifier potassium channel activity"/>
    <property type="evidence" value="ECO:0007669"/>
    <property type="project" value="TreeGrafter"/>
</dbReference>
<evidence type="ECO:0000256" key="6">
    <source>
        <dbReference type="ARBA" id="ARBA00023136"/>
    </source>
</evidence>
<keyword evidence="6 8" id="KW-0472">Membrane</keyword>
<reference evidence="10 11" key="1">
    <citation type="submission" date="2014-12" db="EMBL/GenBank/DDBJ databases">
        <title>Genome sequence of Flavobacterium beibuense RSKm HC5.</title>
        <authorList>
            <person name="Kim J.F."/>
            <person name="Song J.Y."/>
            <person name="Kwak M.-J."/>
            <person name="Lee S.-W."/>
        </authorList>
    </citation>
    <scope>NUCLEOTIDE SEQUENCE [LARGE SCALE GENOMIC DNA]</scope>
    <source>
        <strain evidence="10 11">RSKm HC5</strain>
    </source>
</reference>
<dbReference type="PRINTS" id="PR01463">
    <property type="entry name" value="EAGCHANLFMLY"/>
</dbReference>
<keyword evidence="5" id="KW-0406">Ion transport</keyword>
<feature type="transmembrane region" description="Helical" evidence="8">
    <location>
        <begin position="19"/>
        <end position="37"/>
    </location>
</feature>
<keyword evidence="7 10" id="KW-0407">Ion channel</keyword>
<feature type="transmembrane region" description="Helical" evidence="8">
    <location>
        <begin position="70"/>
        <end position="90"/>
    </location>
</feature>
<dbReference type="InterPro" id="IPR003280">
    <property type="entry name" value="2pore_dom_K_chnl"/>
</dbReference>
<evidence type="ECO:0000256" key="8">
    <source>
        <dbReference type="SAM" id="Phobius"/>
    </source>
</evidence>
<keyword evidence="3 8" id="KW-0812">Transmembrane</keyword>
<dbReference type="InterPro" id="IPR013099">
    <property type="entry name" value="K_chnl_dom"/>
</dbReference>
<dbReference type="GO" id="GO:0005886">
    <property type="term" value="C:plasma membrane"/>
    <property type="evidence" value="ECO:0007669"/>
    <property type="project" value="TreeGrafter"/>
</dbReference>
<dbReference type="OrthoDB" id="9799090at2"/>